<organism evidence="2 3">
    <name type="scientific">Coffea arabica</name>
    <name type="common">Arabian coffee</name>
    <dbReference type="NCBI Taxonomy" id="13443"/>
    <lineage>
        <taxon>Eukaryota</taxon>
        <taxon>Viridiplantae</taxon>
        <taxon>Streptophyta</taxon>
        <taxon>Embryophyta</taxon>
        <taxon>Tracheophyta</taxon>
        <taxon>Spermatophyta</taxon>
        <taxon>Magnoliopsida</taxon>
        <taxon>eudicotyledons</taxon>
        <taxon>Gunneridae</taxon>
        <taxon>Pentapetalae</taxon>
        <taxon>asterids</taxon>
        <taxon>lamiids</taxon>
        <taxon>Gentianales</taxon>
        <taxon>Rubiaceae</taxon>
        <taxon>Ixoroideae</taxon>
        <taxon>Gardenieae complex</taxon>
        <taxon>Bertiereae - Coffeeae clade</taxon>
        <taxon>Coffeeae</taxon>
        <taxon>Coffea</taxon>
    </lineage>
</organism>
<dbReference type="Gene3D" id="1.20.1280.50">
    <property type="match status" value="1"/>
</dbReference>
<dbReference type="Gene3D" id="3.80.10.10">
    <property type="entry name" value="Ribonuclease Inhibitor"/>
    <property type="match status" value="1"/>
</dbReference>
<dbReference type="PROSITE" id="PS50181">
    <property type="entry name" value="FBOX"/>
    <property type="match status" value="1"/>
</dbReference>
<dbReference type="Proteomes" id="UP001652660">
    <property type="component" value="Chromosome 9c"/>
</dbReference>
<dbReference type="Pfam" id="PF00646">
    <property type="entry name" value="F-box"/>
    <property type="match status" value="1"/>
</dbReference>
<evidence type="ECO:0000259" key="1">
    <source>
        <dbReference type="PROSITE" id="PS50181"/>
    </source>
</evidence>
<reference evidence="3" key="1">
    <citation type="submission" date="2025-08" db="UniProtKB">
        <authorList>
            <consortium name="RefSeq"/>
        </authorList>
    </citation>
    <scope>IDENTIFICATION</scope>
    <source>
        <tissue evidence="3">Leaves</tissue>
    </source>
</reference>
<dbReference type="SMART" id="SM00256">
    <property type="entry name" value="FBOX"/>
    <property type="match status" value="1"/>
</dbReference>
<dbReference type="SUPFAM" id="SSF52047">
    <property type="entry name" value="RNI-like"/>
    <property type="match status" value="1"/>
</dbReference>
<dbReference type="InterPro" id="IPR001810">
    <property type="entry name" value="F-box_dom"/>
</dbReference>
<evidence type="ECO:0000313" key="2">
    <source>
        <dbReference type="Proteomes" id="UP001652660"/>
    </source>
</evidence>
<dbReference type="GeneID" id="140014363"/>
<dbReference type="PANTHER" id="PTHR34145:SF28">
    <property type="entry name" value="F-BOX DOMAIN-CONTAINING PROTEIN"/>
    <property type="match status" value="1"/>
</dbReference>
<dbReference type="InterPro" id="IPR053772">
    <property type="entry name" value="At1g61320/At1g61330-like"/>
</dbReference>
<dbReference type="RefSeq" id="XP_071921246.1">
    <property type="nucleotide sequence ID" value="XM_072065145.1"/>
</dbReference>
<gene>
    <name evidence="3" type="primary">LOC140014363</name>
</gene>
<accession>A0ABM4VNY6</accession>
<evidence type="ECO:0000313" key="3">
    <source>
        <dbReference type="RefSeq" id="XP_071921246.1"/>
    </source>
</evidence>
<dbReference type="InterPro" id="IPR036047">
    <property type="entry name" value="F-box-like_dom_sf"/>
</dbReference>
<dbReference type="InterPro" id="IPR032675">
    <property type="entry name" value="LRR_dom_sf"/>
</dbReference>
<proteinExistence type="predicted"/>
<dbReference type="InterPro" id="IPR055411">
    <property type="entry name" value="LRR_FXL15/At3g58940/PEG3-like"/>
</dbReference>
<protein>
    <recommendedName>
        <fullName evidence="1">F-box domain-containing protein</fullName>
    </recommendedName>
</protein>
<dbReference type="Pfam" id="PF24758">
    <property type="entry name" value="LRR_At5g56370"/>
    <property type="match status" value="1"/>
</dbReference>
<sequence>MAESSRSGGGGVLDLPPEIIHHILSYLSAEESTRASLLSKSWFGAWQTRPKLEFNPKLYFHKKLKLRSPWLRSKKETTNICEEFFWHVKKTLKPYRKQGICIDTLNFRVEGVFSLLNPFVKECTKVAARNGLEECTKVAVQNGVRNLDFSLPDCDLPEIVFGAKSLVELSVRDGYIMPMSVGKIMCSELRKLCLIKVDLDVEMFDNITESCPLIEVLEVRYIEGFDNFKVTKLNNLKELAVGLLENQSVIVDAPELESLTCIDEENGNEDEDEYEQSTCLITLTASWYQNLKCLLFTGIGIGDSFFMEFAYKFPNLEDLIVRYCRELESIKISSQSLKRIQLMDNNRLVEAQFDVPKIVCFEYCSGRSIVPRFHFAAASSGWTSYFCLSKRVDVNSSWFVELRELLASVIQSKISLEIDFGCSISFDLDEIRNIVKIHEPQEVDELALQFDWMFSLEKGLSALDGLFWVCRPKYVYAHWDDDVRENEAMKFLYETLMFRKIQDRFHDSQLSKIWLHDLKEVNVEVFDMGTYVIVDRIVFTKRGMKEQQQQEDLDWENFLSLLRNNGIRERIVCFKLEFRTHDIPQEVKRLKMQNLKLDQQQKL</sequence>
<dbReference type="SUPFAM" id="SSF81383">
    <property type="entry name" value="F-box domain"/>
    <property type="match status" value="1"/>
</dbReference>
<name>A0ABM4VNY6_COFAR</name>
<dbReference type="PANTHER" id="PTHR34145">
    <property type="entry name" value="OS02G0105600 PROTEIN"/>
    <property type="match status" value="1"/>
</dbReference>
<feature type="domain" description="F-box" evidence="1">
    <location>
        <begin position="9"/>
        <end position="42"/>
    </location>
</feature>
<keyword evidence="2" id="KW-1185">Reference proteome</keyword>